<evidence type="ECO:0000313" key="2">
    <source>
        <dbReference type="Proteomes" id="UP001228049"/>
    </source>
</evidence>
<dbReference type="AlphaFoldDB" id="A0AAD9FC65"/>
<name>A0AAD9FC65_DISEL</name>
<comment type="caution">
    <text evidence="1">The sequence shown here is derived from an EMBL/GenBank/DDBJ whole genome shotgun (WGS) entry which is preliminary data.</text>
</comment>
<dbReference type="Proteomes" id="UP001228049">
    <property type="component" value="Unassembled WGS sequence"/>
</dbReference>
<gene>
    <name evidence="1" type="ORF">KUDE01_016621</name>
</gene>
<proteinExistence type="predicted"/>
<evidence type="ECO:0000313" key="1">
    <source>
        <dbReference type="EMBL" id="KAK1897082.1"/>
    </source>
</evidence>
<keyword evidence="1" id="KW-0436">Ligase</keyword>
<dbReference type="EMBL" id="JASDAP010000009">
    <property type="protein sequence ID" value="KAK1897082.1"/>
    <property type="molecule type" value="Genomic_DNA"/>
</dbReference>
<protein>
    <submittedName>
        <fullName evidence="1">DNA ligase 2</fullName>
    </submittedName>
</protein>
<keyword evidence="2" id="KW-1185">Reference proteome</keyword>
<organism evidence="1 2">
    <name type="scientific">Dissostichus eleginoides</name>
    <name type="common">Patagonian toothfish</name>
    <name type="synonym">Dissostichus amissus</name>
    <dbReference type="NCBI Taxonomy" id="100907"/>
    <lineage>
        <taxon>Eukaryota</taxon>
        <taxon>Metazoa</taxon>
        <taxon>Chordata</taxon>
        <taxon>Craniata</taxon>
        <taxon>Vertebrata</taxon>
        <taxon>Euteleostomi</taxon>
        <taxon>Actinopterygii</taxon>
        <taxon>Neopterygii</taxon>
        <taxon>Teleostei</taxon>
        <taxon>Neoteleostei</taxon>
        <taxon>Acanthomorphata</taxon>
        <taxon>Eupercaria</taxon>
        <taxon>Perciformes</taxon>
        <taxon>Notothenioidei</taxon>
        <taxon>Nototheniidae</taxon>
        <taxon>Dissostichus</taxon>
    </lineage>
</organism>
<accession>A0AAD9FC65</accession>
<dbReference type="GO" id="GO:0016874">
    <property type="term" value="F:ligase activity"/>
    <property type="evidence" value="ECO:0007669"/>
    <property type="project" value="UniProtKB-KW"/>
</dbReference>
<sequence>MILWTQVSEGAANQACNVVVDTEWRVGRTLATLKDGRVPVRICNPNPYPVEVPQRQPLGQVTEVAATDIQGEQELVLNSVAPDVIEVAVLEEYWYTFLSSIRCCAQQALEVVEPGRHPLLGAVSLNLSLLSPLPPSHLIDDPPGLPILPFTLRCLHSSHTLHQFLPFDGIVGTEEKLFGFVQYPTSLQGWFKLKVEACFLHPTPCRYDLRMSGP</sequence>
<reference evidence="1" key="1">
    <citation type="submission" date="2023-04" db="EMBL/GenBank/DDBJ databases">
        <title>Chromosome-level genome of Chaenocephalus aceratus.</title>
        <authorList>
            <person name="Park H."/>
        </authorList>
    </citation>
    <scope>NUCLEOTIDE SEQUENCE</scope>
    <source>
        <strain evidence="1">DE</strain>
        <tissue evidence="1">Muscle</tissue>
    </source>
</reference>